<reference evidence="11 12" key="1">
    <citation type="submission" date="2021-10" db="EMBL/GenBank/DDBJ databases">
        <title>Anaerobic single-cell dispensing facilitates the cultivation of human gut bacteria.</title>
        <authorList>
            <person name="Afrizal A."/>
        </authorList>
    </citation>
    <scope>NUCLEOTIDE SEQUENCE [LARGE SCALE GENOMIC DNA]</scope>
    <source>
        <strain evidence="11 12">CLA-AA-H232</strain>
    </source>
</reference>
<dbReference type="Pfam" id="PF01741">
    <property type="entry name" value="MscL"/>
    <property type="match status" value="1"/>
</dbReference>
<dbReference type="PRINTS" id="PR01264">
    <property type="entry name" value="MECHCHANNEL"/>
</dbReference>
<evidence type="ECO:0000256" key="6">
    <source>
        <dbReference type="ARBA" id="ARBA00022989"/>
    </source>
</evidence>
<accession>A0AAE3DZ71</accession>
<comment type="subunit">
    <text evidence="10">Homopentamer.</text>
</comment>
<dbReference type="HAMAP" id="MF_00115">
    <property type="entry name" value="MscL"/>
    <property type="match status" value="1"/>
</dbReference>
<keyword evidence="8 10" id="KW-0472">Membrane</keyword>
<evidence type="ECO:0000313" key="12">
    <source>
        <dbReference type="Proteomes" id="UP001198242"/>
    </source>
</evidence>
<keyword evidence="7 10" id="KW-0406">Ion transport</keyword>
<comment type="caution">
    <text evidence="11">The sequence shown here is derived from an EMBL/GenBank/DDBJ whole genome shotgun (WGS) entry which is preliminary data.</text>
</comment>
<dbReference type="NCBIfam" id="TIGR00220">
    <property type="entry name" value="mscL"/>
    <property type="match status" value="1"/>
</dbReference>
<dbReference type="Proteomes" id="UP001198242">
    <property type="component" value="Unassembled WGS sequence"/>
</dbReference>
<dbReference type="GO" id="GO:0005886">
    <property type="term" value="C:plasma membrane"/>
    <property type="evidence" value="ECO:0007669"/>
    <property type="project" value="UniProtKB-SubCell"/>
</dbReference>
<dbReference type="InterPro" id="IPR001185">
    <property type="entry name" value="MS_channel"/>
</dbReference>
<evidence type="ECO:0000256" key="10">
    <source>
        <dbReference type="HAMAP-Rule" id="MF_00115"/>
    </source>
</evidence>
<evidence type="ECO:0000256" key="1">
    <source>
        <dbReference type="ARBA" id="ARBA00004651"/>
    </source>
</evidence>
<protein>
    <recommendedName>
        <fullName evidence="10">Large-conductance mechanosensitive channel</fullName>
    </recommendedName>
</protein>
<dbReference type="Gene3D" id="1.10.1200.120">
    <property type="entry name" value="Large-conductance mechanosensitive channel, MscL, domain 1"/>
    <property type="match status" value="1"/>
</dbReference>
<dbReference type="AlphaFoldDB" id="A0AAE3DZ71"/>
<dbReference type="GO" id="GO:0008381">
    <property type="term" value="F:mechanosensitive monoatomic ion channel activity"/>
    <property type="evidence" value="ECO:0007669"/>
    <property type="project" value="UniProtKB-UniRule"/>
</dbReference>
<proteinExistence type="inferred from homology"/>
<comment type="caution">
    <text evidence="10">Lacks conserved residue(s) required for the propagation of feature annotation.</text>
</comment>
<dbReference type="RefSeq" id="WP_022230846.1">
    <property type="nucleotide sequence ID" value="NZ_JAJEQM010000011.1"/>
</dbReference>
<comment type="function">
    <text evidence="10">Channel that opens in response to stretch forces in the membrane lipid bilayer. May participate in the regulation of osmotic pressure changes within the cell.</text>
</comment>
<evidence type="ECO:0000313" key="11">
    <source>
        <dbReference type="EMBL" id="MCC2210882.1"/>
    </source>
</evidence>
<evidence type="ECO:0000256" key="3">
    <source>
        <dbReference type="ARBA" id="ARBA00022448"/>
    </source>
</evidence>
<keyword evidence="4 10" id="KW-1003">Cell membrane</keyword>
<name>A0AAE3DZ71_9FIRM</name>
<evidence type="ECO:0000256" key="7">
    <source>
        <dbReference type="ARBA" id="ARBA00023065"/>
    </source>
</evidence>
<evidence type="ECO:0000256" key="5">
    <source>
        <dbReference type="ARBA" id="ARBA00022692"/>
    </source>
</evidence>
<dbReference type="PANTHER" id="PTHR30266:SF2">
    <property type="entry name" value="LARGE-CONDUCTANCE MECHANOSENSITIVE CHANNEL"/>
    <property type="match status" value="1"/>
</dbReference>
<evidence type="ECO:0000256" key="9">
    <source>
        <dbReference type="ARBA" id="ARBA00023303"/>
    </source>
</evidence>
<dbReference type="SUPFAM" id="SSF81330">
    <property type="entry name" value="Gated mechanosensitive channel"/>
    <property type="match status" value="1"/>
</dbReference>
<keyword evidence="9 10" id="KW-0407">Ion channel</keyword>
<keyword evidence="5 10" id="KW-0812">Transmembrane</keyword>
<comment type="similarity">
    <text evidence="2 10">Belongs to the MscL family.</text>
</comment>
<dbReference type="InterPro" id="IPR036019">
    <property type="entry name" value="MscL_channel"/>
</dbReference>
<keyword evidence="3 10" id="KW-0813">Transport</keyword>
<dbReference type="EMBL" id="JAJEQM010000011">
    <property type="protein sequence ID" value="MCC2210882.1"/>
    <property type="molecule type" value="Genomic_DNA"/>
</dbReference>
<dbReference type="PROSITE" id="PS01327">
    <property type="entry name" value="MSCL"/>
    <property type="match status" value="1"/>
</dbReference>
<gene>
    <name evidence="10 11" type="primary">mscL</name>
    <name evidence="11" type="ORF">LKE05_08790</name>
</gene>
<keyword evidence="12" id="KW-1185">Reference proteome</keyword>
<dbReference type="PANTHER" id="PTHR30266">
    <property type="entry name" value="MECHANOSENSITIVE CHANNEL MSCL"/>
    <property type="match status" value="1"/>
</dbReference>
<evidence type="ECO:0000256" key="8">
    <source>
        <dbReference type="ARBA" id="ARBA00023136"/>
    </source>
</evidence>
<comment type="subcellular location">
    <subcellularLocation>
        <location evidence="1 10">Cell membrane</location>
        <topology evidence="1 10">Multi-pass membrane protein</topology>
    </subcellularLocation>
</comment>
<keyword evidence="6 10" id="KW-1133">Transmembrane helix</keyword>
<organism evidence="11 12">
    <name type="scientific">Hominilimicola fabiformis</name>
    <dbReference type="NCBI Taxonomy" id="2885356"/>
    <lineage>
        <taxon>Bacteria</taxon>
        <taxon>Bacillati</taxon>
        <taxon>Bacillota</taxon>
        <taxon>Clostridia</taxon>
        <taxon>Eubacteriales</taxon>
        <taxon>Oscillospiraceae</taxon>
        <taxon>Hominilimicola</taxon>
    </lineage>
</organism>
<dbReference type="InterPro" id="IPR037673">
    <property type="entry name" value="MSC/AndL"/>
</dbReference>
<evidence type="ECO:0000256" key="2">
    <source>
        <dbReference type="ARBA" id="ARBA00007254"/>
    </source>
</evidence>
<feature type="transmembrane region" description="Helical" evidence="10">
    <location>
        <begin position="91"/>
        <end position="112"/>
    </location>
</feature>
<dbReference type="InterPro" id="IPR019823">
    <property type="entry name" value="Mechanosensitive_channel_CS"/>
</dbReference>
<evidence type="ECO:0000256" key="4">
    <source>
        <dbReference type="ARBA" id="ARBA00022475"/>
    </source>
</evidence>
<sequence>MKFVDEFKDFISRGNVVDMAVGVVVGGAFKSIVDSLVADIIDPGIAYVVSLITGALKTAATSTVGDTSAVESVMDMSKWIIPGTSINIGNFLSAIINFLILAFIIFCVVKGLNKLNDKFKKKVEEEVTPAGPTQEELLAEIRDLLKDKE</sequence>